<protein>
    <submittedName>
        <fullName evidence="4">Glycosyltransferase family 1 protein</fullName>
    </submittedName>
</protein>
<comment type="caution">
    <text evidence="4">The sequence shown here is derived from an EMBL/GenBank/DDBJ whole genome shotgun (WGS) entry which is preliminary data.</text>
</comment>
<dbReference type="CDD" id="cd03801">
    <property type="entry name" value="GT4_PimA-like"/>
    <property type="match status" value="1"/>
</dbReference>
<evidence type="ECO:0000259" key="3">
    <source>
        <dbReference type="Pfam" id="PF13439"/>
    </source>
</evidence>
<dbReference type="PANTHER" id="PTHR46401">
    <property type="entry name" value="GLYCOSYLTRANSFERASE WBBK-RELATED"/>
    <property type="match status" value="1"/>
</dbReference>
<evidence type="ECO:0000313" key="5">
    <source>
        <dbReference type="Proteomes" id="UP000234845"/>
    </source>
</evidence>
<dbReference type="Gene3D" id="3.40.50.2000">
    <property type="entry name" value="Glycogen Phosphorylase B"/>
    <property type="match status" value="2"/>
</dbReference>
<keyword evidence="1 4" id="KW-0808">Transferase</keyword>
<name>A0A2N5Y7H8_9GAMM</name>
<evidence type="ECO:0000259" key="2">
    <source>
        <dbReference type="Pfam" id="PF00534"/>
    </source>
</evidence>
<proteinExistence type="predicted"/>
<sequence>MRAVSACNTGCPGPDSRLDTERNAVIRHFDIVPGEPPASALAEGSPFIPVVQPETLPSLRIALLGYRSKPHAGGQGVYLRYLSKALVDAGHTVDVISGPPYPHLDPRVRLVQLPSLDLFENGLQSLRPHHLRSLSNIIEWTSKLTGGFSEPYTFGRRVVKYLRRHGDSYDLIHDNQSLSYGMLELQNMGLPLVTTVHHPITSDLRIALSAASNWHQKLLIRRWHSFLRMQQRVIKRLHHVVTVSDCSRQDIARDFGLQPAGIALVHNGIDTEEFRPLPEVTRNPRRLMATASADAPLKGLRYLLQAYAKLLQRYPDLELLLVSLPEPGGKTERLIARLGIADRIRFVSGISTADMVRYYAESSIAVVPSVYEGFGLPAGEAMACGVPVVSSDGGALPEVVGDAGVLVPARNADALAEAIAALLEDPLRRATLGLAGRQRILERFSWQVCARDMDAYYRKVIADANR</sequence>
<feature type="domain" description="Glycosyltransferase subfamily 4-like N-terminal" evidence="3">
    <location>
        <begin position="73"/>
        <end position="273"/>
    </location>
</feature>
<dbReference type="Pfam" id="PF13439">
    <property type="entry name" value="Glyco_transf_4"/>
    <property type="match status" value="1"/>
</dbReference>
<feature type="domain" description="Glycosyl transferase family 1" evidence="2">
    <location>
        <begin position="286"/>
        <end position="438"/>
    </location>
</feature>
<dbReference type="Proteomes" id="UP000234845">
    <property type="component" value="Unassembled WGS sequence"/>
</dbReference>
<dbReference type="GO" id="GO:0009103">
    <property type="term" value="P:lipopolysaccharide biosynthetic process"/>
    <property type="evidence" value="ECO:0007669"/>
    <property type="project" value="TreeGrafter"/>
</dbReference>
<dbReference type="SUPFAM" id="SSF53756">
    <property type="entry name" value="UDP-Glycosyltransferase/glycogen phosphorylase"/>
    <property type="match status" value="1"/>
</dbReference>
<dbReference type="OrthoDB" id="9801609at2"/>
<accession>A0A2N5Y7H8</accession>
<gene>
    <name evidence="4" type="ORF">CWI75_03115</name>
</gene>
<dbReference type="EMBL" id="PKLZ01000001">
    <property type="protein sequence ID" value="PLW84344.1"/>
    <property type="molecule type" value="Genomic_DNA"/>
</dbReference>
<organism evidence="4 5">
    <name type="scientific">Kineobactrum sediminis</name>
    <dbReference type="NCBI Taxonomy" id="1905677"/>
    <lineage>
        <taxon>Bacteria</taxon>
        <taxon>Pseudomonadati</taxon>
        <taxon>Pseudomonadota</taxon>
        <taxon>Gammaproteobacteria</taxon>
        <taxon>Cellvibrionales</taxon>
        <taxon>Halieaceae</taxon>
        <taxon>Kineobactrum</taxon>
    </lineage>
</organism>
<dbReference type="Pfam" id="PF00534">
    <property type="entry name" value="Glycos_transf_1"/>
    <property type="match status" value="1"/>
</dbReference>
<keyword evidence="5" id="KW-1185">Reference proteome</keyword>
<dbReference type="GO" id="GO:0016757">
    <property type="term" value="F:glycosyltransferase activity"/>
    <property type="evidence" value="ECO:0007669"/>
    <property type="project" value="TreeGrafter"/>
</dbReference>
<evidence type="ECO:0000256" key="1">
    <source>
        <dbReference type="ARBA" id="ARBA00022679"/>
    </source>
</evidence>
<evidence type="ECO:0000313" key="4">
    <source>
        <dbReference type="EMBL" id="PLW84344.1"/>
    </source>
</evidence>
<reference evidence="5" key="1">
    <citation type="submission" date="2017-11" db="EMBL/GenBank/DDBJ databases">
        <title>The draft genome sequence of Chromatocurvus sp. F02.</title>
        <authorList>
            <person name="Du Z.-J."/>
            <person name="Chang Y.-Q."/>
        </authorList>
    </citation>
    <scope>NUCLEOTIDE SEQUENCE [LARGE SCALE GENOMIC DNA]</scope>
    <source>
        <strain evidence="5">F02</strain>
    </source>
</reference>
<dbReference type="InterPro" id="IPR028098">
    <property type="entry name" value="Glyco_trans_4-like_N"/>
</dbReference>
<dbReference type="AlphaFoldDB" id="A0A2N5Y7H8"/>
<dbReference type="PANTHER" id="PTHR46401:SF2">
    <property type="entry name" value="GLYCOSYLTRANSFERASE WBBK-RELATED"/>
    <property type="match status" value="1"/>
</dbReference>
<dbReference type="InterPro" id="IPR001296">
    <property type="entry name" value="Glyco_trans_1"/>
</dbReference>